<sequence>MTCAATSTNNWKLILITAATIICNKICPNNDCNNHRTTANFAATADHTAPPVNGDNAYANATSTINIGI</sequence>
<dbReference type="STRING" id="1912961.BU204_10505"/>
<keyword evidence="2" id="KW-1185">Reference proteome</keyword>
<dbReference type="RefSeq" id="WP_075125431.1">
    <property type="nucleotide sequence ID" value="NZ_MSIE01000015.1"/>
</dbReference>
<comment type="caution">
    <text evidence="1">The sequence shown here is derived from an EMBL/GenBank/DDBJ whole genome shotgun (WGS) entry which is preliminary data.</text>
</comment>
<organism evidence="1 2">
    <name type="scientific">Actinophytocola xanthii</name>
    <dbReference type="NCBI Taxonomy" id="1912961"/>
    <lineage>
        <taxon>Bacteria</taxon>
        <taxon>Bacillati</taxon>
        <taxon>Actinomycetota</taxon>
        <taxon>Actinomycetes</taxon>
        <taxon>Pseudonocardiales</taxon>
        <taxon>Pseudonocardiaceae</taxon>
    </lineage>
</organism>
<name>A0A1Q8CTF7_9PSEU</name>
<dbReference type="EMBL" id="MSIE01000015">
    <property type="protein sequence ID" value="OLF17639.1"/>
    <property type="molecule type" value="Genomic_DNA"/>
</dbReference>
<evidence type="ECO:0000313" key="1">
    <source>
        <dbReference type="EMBL" id="OLF17639.1"/>
    </source>
</evidence>
<proteinExistence type="predicted"/>
<protein>
    <submittedName>
        <fullName evidence="1">Uncharacterized protein</fullName>
    </submittedName>
</protein>
<reference evidence="1 2" key="1">
    <citation type="submission" date="2016-12" db="EMBL/GenBank/DDBJ databases">
        <title>The draft genome sequence of Actinophytocola sp. 11-183.</title>
        <authorList>
            <person name="Wang W."/>
            <person name="Yuan L."/>
        </authorList>
    </citation>
    <scope>NUCLEOTIDE SEQUENCE [LARGE SCALE GENOMIC DNA]</scope>
    <source>
        <strain evidence="1 2">11-183</strain>
    </source>
</reference>
<dbReference type="AlphaFoldDB" id="A0A1Q8CTF7"/>
<accession>A0A1Q8CTF7</accession>
<gene>
    <name evidence="1" type="ORF">BU204_10505</name>
</gene>
<evidence type="ECO:0000313" key="2">
    <source>
        <dbReference type="Proteomes" id="UP000185596"/>
    </source>
</evidence>
<dbReference type="Proteomes" id="UP000185596">
    <property type="component" value="Unassembled WGS sequence"/>
</dbReference>